<evidence type="ECO:0000256" key="6">
    <source>
        <dbReference type="ARBA" id="ARBA00022723"/>
    </source>
</evidence>
<dbReference type="eggNOG" id="ENOG502S1MS">
    <property type="taxonomic scope" value="Eukaryota"/>
</dbReference>
<evidence type="ECO:0000256" key="12">
    <source>
        <dbReference type="ARBA" id="ARBA00029903"/>
    </source>
</evidence>
<evidence type="ECO:0000256" key="1">
    <source>
        <dbReference type="ARBA" id="ARBA00001913"/>
    </source>
</evidence>
<evidence type="ECO:0000256" key="7">
    <source>
        <dbReference type="ARBA" id="ARBA00022801"/>
    </source>
</evidence>
<keyword evidence="11" id="KW-1015">Disulfide bond</keyword>
<dbReference type="InterPro" id="IPR036444">
    <property type="entry name" value="PLipase_A2_dom_sf"/>
</dbReference>
<keyword evidence="5" id="KW-0964">Secreted</keyword>
<keyword evidence="7 14" id="KW-0378">Hydrolase</keyword>
<dbReference type="GO" id="GO:0004623">
    <property type="term" value="F:phospholipase A2 activity"/>
    <property type="evidence" value="ECO:0007669"/>
    <property type="project" value="UniProtKB-EC"/>
</dbReference>
<evidence type="ECO:0000256" key="9">
    <source>
        <dbReference type="ARBA" id="ARBA00022963"/>
    </source>
</evidence>
<dbReference type="InterPro" id="IPR016090">
    <property type="entry name" value="PLA2-like_dom"/>
</dbReference>
<evidence type="ECO:0000313" key="14">
    <source>
        <dbReference type="EMBL" id="EDW60985.2"/>
    </source>
</evidence>
<dbReference type="FunCoup" id="B4LMA7">
    <property type="interactions" value="78"/>
</dbReference>
<keyword evidence="8" id="KW-0106">Calcium</keyword>
<dbReference type="EMBL" id="CH940648">
    <property type="protein sequence ID" value="EDW60985.2"/>
    <property type="molecule type" value="Genomic_DNA"/>
</dbReference>
<evidence type="ECO:0000256" key="5">
    <source>
        <dbReference type="ARBA" id="ARBA00022525"/>
    </source>
</evidence>
<dbReference type="PROSITE" id="PS00118">
    <property type="entry name" value="PA2_HIS"/>
    <property type="match status" value="1"/>
</dbReference>
<dbReference type="GO" id="GO:0016042">
    <property type="term" value="P:lipid catabolic process"/>
    <property type="evidence" value="ECO:0007669"/>
    <property type="project" value="UniProtKB-KW"/>
</dbReference>
<proteinExistence type="predicted"/>
<evidence type="ECO:0000256" key="10">
    <source>
        <dbReference type="ARBA" id="ARBA00023098"/>
    </source>
</evidence>
<dbReference type="Pfam" id="PF05826">
    <property type="entry name" value="Phospholip_A2_2"/>
    <property type="match status" value="1"/>
</dbReference>
<dbReference type="OrthoDB" id="10059604at2759"/>
<evidence type="ECO:0000256" key="4">
    <source>
        <dbReference type="ARBA" id="ARBA00021721"/>
    </source>
</evidence>
<dbReference type="CDD" id="cd04704">
    <property type="entry name" value="PLA2_bee_venom_like"/>
    <property type="match status" value="1"/>
</dbReference>
<dbReference type="AlphaFoldDB" id="B4LMA7"/>
<dbReference type="Proteomes" id="UP000008792">
    <property type="component" value="Unassembled WGS sequence"/>
</dbReference>
<feature type="domain" description="Phospholipase A2-like central" evidence="13">
    <location>
        <begin position="65"/>
        <end position="159"/>
    </location>
</feature>
<dbReference type="Gene3D" id="1.20.90.10">
    <property type="entry name" value="Phospholipase A2 domain"/>
    <property type="match status" value="1"/>
</dbReference>
<dbReference type="PANTHER" id="PTHR12253">
    <property type="entry name" value="RH14732P"/>
    <property type="match status" value="1"/>
</dbReference>
<evidence type="ECO:0000256" key="11">
    <source>
        <dbReference type="ARBA" id="ARBA00023157"/>
    </source>
</evidence>
<dbReference type="EC" id="3.1.1.4" evidence="3"/>
<keyword evidence="10" id="KW-0443">Lipid metabolism</keyword>
<evidence type="ECO:0000313" key="15">
    <source>
        <dbReference type="Proteomes" id="UP000008792"/>
    </source>
</evidence>
<gene>
    <name evidence="14" type="primary">Dvir\GJ21785</name>
    <name evidence="14" type="ORF">Dvir_GJ21785</name>
</gene>
<comment type="subcellular location">
    <subcellularLocation>
        <location evidence="2">Secreted</location>
    </subcellularLocation>
</comment>
<organism evidence="14 15">
    <name type="scientific">Drosophila virilis</name>
    <name type="common">Fruit fly</name>
    <dbReference type="NCBI Taxonomy" id="7244"/>
    <lineage>
        <taxon>Eukaryota</taxon>
        <taxon>Metazoa</taxon>
        <taxon>Ecdysozoa</taxon>
        <taxon>Arthropoda</taxon>
        <taxon>Hexapoda</taxon>
        <taxon>Insecta</taxon>
        <taxon>Pterygota</taxon>
        <taxon>Neoptera</taxon>
        <taxon>Endopterygota</taxon>
        <taxon>Diptera</taxon>
        <taxon>Brachycera</taxon>
        <taxon>Muscomorpha</taxon>
        <taxon>Ephydroidea</taxon>
        <taxon>Drosophilidae</taxon>
        <taxon>Drosophila</taxon>
    </lineage>
</organism>
<dbReference type="GO" id="GO:0046872">
    <property type="term" value="F:metal ion binding"/>
    <property type="evidence" value="ECO:0007669"/>
    <property type="project" value="UniProtKB-KW"/>
</dbReference>
<dbReference type="GO" id="GO:0005576">
    <property type="term" value="C:extracellular region"/>
    <property type="evidence" value="ECO:0007669"/>
    <property type="project" value="UniProtKB-SubCell"/>
</dbReference>
<comment type="cofactor">
    <cofactor evidence="1">
        <name>Ca(2+)</name>
        <dbReference type="ChEBI" id="CHEBI:29108"/>
    </cofactor>
</comment>
<dbReference type="InParanoid" id="B4LMA7"/>
<accession>B4LMA7</accession>
<dbReference type="KEGG" id="dvi:6626206"/>
<dbReference type="SUPFAM" id="SSF48619">
    <property type="entry name" value="Phospholipase A2, PLA2"/>
    <property type="match status" value="1"/>
</dbReference>
<reference evidence="14 15" key="1">
    <citation type="journal article" date="2007" name="Nature">
        <title>Evolution of genes and genomes on the Drosophila phylogeny.</title>
        <authorList>
            <consortium name="Drosophila 12 Genomes Consortium"/>
            <person name="Clark A.G."/>
            <person name="Eisen M.B."/>
            <person name="Smith D.R."/>
            <person name="Bergman C.M."/>
            <person name="Oliver B."/>
            <person name="Markow T.A."/>
            <person name="Kaufman T.C."/>
            <person name="Kellis M."/>
            <person name="Gelbart W."/>
            <person name="Iyer V.N."/>
            <person name="Pollard D.A."/>
            <person name="Sackton T.B."/>
            <person name="Larracuente A.M."/>
            <person name="Singh N.D."/>
            <person name="Abad J.P."/>
            <person name="Abt D.N."/>
            <person name="Adryan B."/>
            <person name="Aguade M."/>
            <person name="Akashi H."/>
            <person name="Anderson W.W."/>
            <person name="Aquadro C.F."/>
            <person name="Ardell D.H."/>
            <person name="Arguello R."/>
            <person name="Artieri C.G."/>
            <person name="Barbash D.A."/>
            <person name="Barker D."/>
            <person name="Barsanti P."/>
            <person name="Batterham P."/>
            <person name="Batzoglou S."/>
            <person name="Begun D."/>
            <person name="Bhutkar A."/>
            <person name="Blanco E."/>
            <person name="Bosak S.A."/>
            <person name="Bradley R.K."/>
            <person name="Brand A.D."/>
            <person name="Brent M.R."/>
            <person name="Brooks A.N."/>
            <person name="Brown R.H."/>
            <person name="Butlin R.K."/>
            <person name="Caggese C."/>
            <person name="Calvi B.R."/>
            <person name="Bernardo de Carvalho A."/>
            <person name="Caspi A."/>
            <person name="Castrezana S."/>
            <person name="Celniker S.E."/>
            <person name="Chang J.L."/>
            <person name="Chapple C."/>
            <person name="Chatterji S."/>
            <person name="Chinwalla A."/>
            <person name="Civetta A."/>
            <person name="Clifton S.W."/>
            <person name="Comeron J.M."/>
            <person name="Costello J.C."/>
            <person name="Coyne J.A."/>
            <person name="Daub J."/>
            <person name="David R.G."/>
            <person name="Delcher A.L."/>
            <person name="Delehaunty K."/>
            <person name="Do C.B."/>
            <person name="Ebling H."/>
            <person name="Edwards K."/>
            <person name="Eickbush T."/>
            <person name="Evans J.D."/>
            <person name="Filipski A."/>
            <person name="Findeiss S."/>
            <person name="Freyhult E."/>
            <person name="Fulton L."/>
            <person name="Fulton R."/>
            <person name="Garcia A.C."/>
            <person name="Gardiner A."/>
            <person name="Garfield D.A."/>
            <person name="Garvin B.E."/>
            <person name="Gibson G."/>
            <person name="Gilbert D."/>
            <person name="Gnerre S."/>
            <person name="Godfrey J."/>
            <person name="Good R."/>
            <person name="Gotea V."/>
            <person name="Gravely B."/>
            <person name="Greenberg A.J."/>
            <person name="Griffiths-Jones S."/>
            <person name="Gross S."/>
            <person name="Guigo R."/>
            <person name="Gustafson E.A."/>
            <person name="Haerty W."/>
            <person name="Hahn M.W."/>
            <person name="Halligan D.L."/>
            <person name="Halpern A.L."/>
            <person name="Halter G.M."/>
            <person name="Han M.V."/>
            <person name="Heger A."/>
            <person name="Hillier L."/>
            <person name="Hinrichs A.S."/>
            <person name="Holmes I."/>
            <person name="Hoskins R.A."/>
            <person name="Hubisz M.J."/>
            <person name="Hultmark D."/>
            <person name="Huntley M.A."/>
            <person name="Jaffe D.B."/>
            <person name="Jagadeeshan S."/>
            <person name="Jeck W.R."/>
            <person name="Johnson J."/>
            <person name="Jones C.D."/>
            <person name="Jordan W.C."/>
            <person name="Karpen G.H."/>
            <person name="Kataoka E."/>
            <person name="Keightley P.D."/>
            <person name="Kheradpour P."/>
            <person name="Kirkness E.F."/>
            <person name="Koerich L.B."/>
            <person name="Kristiansen K."/>
            <person name="Kudrna D."/>
            <person name="Kulathinal R.J."/>
            <person name="Kumar S."/>
            <person name="Kwok R."/>
            <person name="Lander E."/>
            <person name="Langley C.H."/>
            <person name="Lapoint R."/>
            <person name="Lazzaro B.P."/>
            <person name="Lee S.J."/>
            <person name="Levesque L."/>
            <person name="Li R."/>
            <person name="Lin C.F."/>
            <person name="Lin M.F."/>
            <person name="Lindblad-Toh K."/>
            <person name="Llopart A."/>
            <person name="Long M."/>
            <person name="Low L."/>
            <person name="Lozovsky E."/>
            <person name="Lu J."/>
            <person name="Luo M."/>
            <person name="Machado C.A."/>
            <person name="Makalowski W."/>
            <person name="Marzo M."/>
            <person name="Matsuda M."/>
            <person name="Matzkin L."/>
            <person name="McAllister B."/>
            <person name="McBride C.S."/>
            <person name="McKernan B."/>
            <person name="McKernan K."/>
            <person name="Mendez-Lago M."/>
            <person name="Minx P."/>
            <person name="Mollenhauer M.U."/>
            <person name="Montooth K."/>
            <person name="Mount S.M."/>
            <person name="Mu X."/>
            <person name="Myers E."/>
            <person name="Negre B."/>
            <person name="Newfeld S."/>
            <person name="Nielsen R."/>
            <person name="Noor M.A."/>
            <person name="O'Grady P."/>
            <person name="Pachter L."/>
            <person name="Papaceit M."/>
            <person name="Parisi M.J."/>
            <person name="Parisi M."/>
            <person name="Parts L."/>
            <person name="Pedersen J.S."/>
            <person name="Pesole G."/>
            <person name="Phillippy A.M."/>
            <person name="Ponting C.P."/>
            <person name="Pop M."/>
            <person name="Porcelli D."/>
            <person name="Powell J.R."/>
            <person name="Prohaska S."/>
            <person name="Pruitt K."/>
            <person name="Puig M."/>
            <person name="Quesneville H."/>
            <person name="Ram K.R."/>
            <person name="Rand D."/>
            <person name="Rasmussen M.D."/>
            <person name="Reed L.K."/>
            <person name="Reenan R."/>
            <person name="Reily A."/>
            <person name="Remington K.A."/>
            <person name="Rieger T.T."/>
            <person name="Ritchie M.G."/>
            <person name="Robin C."/>
            <person name="Rogers Y.H."/>
            <person name="Rohde C."/>
            <person name="Rozas J."/>
            <person name="Rubenfield M.J."/>
            <person name="Ruiz A."/>
            <person name="Russo S."/>
            <person name="Salzberg S.L."/>
            <person name="Sanchez-Gracia A."/>
            <person name="Saranga D.J."/>
            <person name="Sato H."/>
            <person name="Schaeffer S.W."/>
            <person name="Schatz M.C."/>
            <person name="Schlenke T."/>
            <person name="Schwartz R."/>
            <person name="Segarra C."/>
            <person name="Singh R.S."/>
            <person name="Sirot L."/>
            <person name="Sirota M."/>
            <person name="Sisneros N.B."/>
            <person name="Smith C.D."/>
            <person name="Smith T.F."/>
            <person name="Spieth J."/>
            <person name="Stage D.E."/>
            <person name="Stark A."/>
            <person name="Stephan W."/>
            <person name="Strausberg R.L."/>
            <person name="Strempel S."/>
            <person name="Sturgill D."/>
            <person name="Sutton G."/>
            <person name="Sutton G.G."/>
            <person name="Tao W."/>
            <person name="Teichmann S."/>
            <person name="Tobari Y.N."/>
            <person name="Tomimura Y."/>
            <person name="Tsolas J.M."/>
            <person name="Valente V.L."/>
            <person name="Venter E."/>
            <person name="Venter J.C."/>
            <person name="Vicario S."/>
            <person name="Vieira F.G."/>
            <person name="Vilella A.J."/>
            <person name="Villasante A."/>
            <person name="Walenz B."/>
            <person name="Wang J."/>
            <person name="Wasserman M."/>
            <person name="Watts T."/>
            <person name="Wilson D."/>
            <person name="Wilson R.K."/>
            <person name="Wing R.A."/>
            <person name="Wolfner M.F."/>
            <person name="Wong A."/>
            <person name="Wong G.K."/>
            <person name="Wu C.I."/>
            <person name="Wu G."/>
            <person name="Yamamoto D."/>
            <person name="Yang H.P."/>
            <person name="Yang S.P."/>
            <person name="Yorke J.A."/>
            <person name="Yoshida K."/>
            <person name="Zdobnov E."/>
            <person name="Zhang P."/>
            <person name="Zhang Y."/>
            <person name="Zimin A.V."/>
            <person name="Baldwin J."/>
            <person name="Abdouelleil A."/>
            <person name="Abdulkadir J."/>
            <person name="Abebe A."/>
            <person name="Abera B."/>
            <person name="Abreu J."/>
            <person name="Acer S.C."/>
            <person name="Aftuck L."/>
            <person name="Alexander A."/>
            <person name="An P."/>
            <person name="Anderson E."/>
            <person name="Anderson S."/>
            <person name="Arachi H."/>
            <person name="Azer M."/>
            <person name="Bachantsang P."/>
            <person name="Barry A."/>
            <person name="Bayul T."/>
            <person name="Berlin A."/>
            <person name="Bessette D."/>
            <person name="Bloom T."/>
            <person name="Blye J."/>
            <person name="Boguslavskiy L."/>
            <person name="Bonnet C."/>
            <person name="Boukhgalter B."/>
            <person name="Bourzgui I."/>
            <person name="Brown A."/>
            <person name="Cahill P."/>
            <person name="Channer S."/>
            <person name="Cheshatsang Y."/>
            <person name="Chuda L."/>
            <person name="Citroen M."/>
            <person name="Collymore A."/>
            <person name="Cooke P."/>
            <person name="Costello M."/>
            <person name="D'Aco K."/>
            <person name="Daza R."/>
            <person name="De Haan G."/>
            <person name="DeGray S."/>
            <person name="DeMaso C."/>
            <person name="Dhargay N."/>
            <person name="Dooley K."/>
            <person name="Dooley E."/>
            <person name="Doricent M."/>
            <person name="Dorje P."/>
            <person name="Dorjee K."/>
            <person name="Dupes A."/>
            <person name="Elong R."/>
            <person name="Falk J."/>
            <person name="Farina A."/>
            <person name="Faro S."/>
            <person name="Ferguson D."/>
            <person name="Fisher S."/>
            <person name="Foley C.D."/>
            <person name="Franke A."/>
            <person name="Friedrich D."/>
            <person name="Gadbois L."/>
            <person name="Gearin G."/>
            <person name="Gearin C.R."/>
            <person name="Giannoukos G."/>
            <person name="Goode T."/>
            <person name="Graham J."/>
            <person name="Grandbois E."/>
            <person name="Grewal S."/>
            <person name="Gyaltsen K."/>
            <person name="Hafez N."/>
            <person name="Hagos B."/>
            <person name="Hall J."/>
            <person name="Henson C."/>
            <person name="Hollinger A."/>
            <person name="Honan T."/>
            <person name="Huard M.D."/>
            <person name="Hughes L."/>
            <person name="Hurhula B."/>
            <person name="Husby M.E."/>
            <person name="Kamat A."/>
            <person name="Kanga B."/>
            <person name="Kashin S."/>
            <person name="Khazanovich D."/>
            <person name="Kisner P."/>
            <person name="Lance K."/>
            <person name="Lara M."/>
            <person name="Lee W."/>
            <person name="Lennon N."/>
            <person name="Letendre F."/>
            <person name="LeVine R."/>
            <person name="Lipovsky A."/>
            <person name="Liu X."/>
            <person name="Liu J."/>
            <person name="Liu S."/>
            <person name="Lokyitsang T."/>
            <person name="Lokyitsang Y."/>
            <person name="Lubonja R."/>
            <person name="Lui A."/>
            <person name="MacDonald P."/>
            <person name="Magnisalis V."/>
            <person name="Maru K."/>
            <person name="Matthews C."/>
            <person name="McCusker W."/>
            <person name="McDonough S."/>
            <person name="Mehta T."/>
            <person name="Meldrim J."/>
            <person name="Meneus L."/>
            <person name="Mihai O."/>
            <person name="Mihalev A."/>
            <person name="Mihova T."/>
            <person name="Mittelman R."/>
            <person name="Mlenga V."/>
            <person name="Montmayeur A."/>
            <person name="Mulrain L."/>
            <person name="Navidi A."/>
            <person name="Naylor J."/>
            <person name="Negash T."/>
            <person name="Nguyen T."/>
            <person name="Nguyen N."/>
            <person name="Nicol R."/>
            <person name="Norbu C."/>
            <person name="Norbu N."/>
            <person name="Novod N."/>
            <person name="O'Neill B."/>
            <person name="Osman S."/>
            <person name="Markiewicz E."/>
            <person name="Oyono O.L."/>
            <person name="Patti C."/>
            <person name="Phunkhang P."/>
            <person name="Pierre F."/>
            <person name="Priest M."/>
            <person name="Raghuraman S."/>
            <person name="Rege F."/>
            <person name="Reyes R."/>
            <person name="Rise C."/>
            <person name="Rogov P."/>
            <person name="Ross K."/>
            <person name="Ryan E."/>
            <person name="Settipalli S."/>
            <person name="Shea T."/>
            <person name="Sherpa N."/>
            <person name="Shi L."/>
            <person name="Shih D."/>
            <person name="Sparrow T."/>
            <person name="Spaulding J."/>
            <person name="Stalker J."/>
            <person name="Stange-Thomann N."/>
            <person name="Stavropoulos S."/>
            <person name="Stone C."/>
            <person name="Strader C."/>
            <person name="Tesfaye S."/>
            <person name="Thomson T."/>
            <person name="Thoulutsang Y."/>
            <person name="Thoulutsang D."/>
            <person name="Topham K."/>
            <person name="Topping I."/>
            <person name="Tsamla T."/>
            <person name="Vassiliev H."/>
            <person name="Vo A."/>
            <person name="Wangchuk T."/>
            <person name="Wangdi T."/>
            <person name="Weiand M."/>
            <person name="Wilkinson J."/>
            <person name="Wilson A."/>
            <person name="Yadav S."/>
            <person name="Young G."/>
            <person name="Yu Q."/>
            <person name="Zembek L."/>
            <person name="Zhong D."/>
            <person name="Zimmer A."/>
            <person name="Zwirko Z."/>
            <person name="Jaffe D.B."/>
            <person name="Alvarez P."/>
            <person name="Brockman W."/>
            <person name="Butler J."/>
            <person name="Chin C."/>
            <person name="Gnerre S."/>
            <person name="Grabherr M."/>
            <person name="Kleber M."/>
            <person name="Mauceli E."/>
            <person name="MacCallum I."/>
        </authorList>
    </citation>
    <scope>NUCLEOTIDE SEQUENCE [LARGE SCALE GENOMIC DNA]</scope>
    <source>
        <strain evidence="15">Tucson 15010-1051.87</strain>
    </source>
</reference>
<dbReference type="InterPro" id="IPR033113">
    <property type="entry name" value="PLA2_histidine"/>
</dbReference>
<evidence type="ECO:0000256" key="8">
    <source>
        <dbReference type="ARBA" id="ARBA00022837"/>
    </source>
</evidence>
<dbReference type="GO" id="GO:0006644">
    <property type="term" value="P:phospholipid metabolic process"/>
    <property type="evidence" value="ECO:0007669"/>
    <property type="project" value="InterPro"/>
</dbReference>
<name>B4LMA7_DROVI</name>
<dbReference type="FunFam" id="1.20.90.10:FF:000002">
    <property type="entry name" value="Phospholipase A2 group III"/>
    <property type="match status" value="1"/>
</dbReference>
<dbReference type="HOGENOM" id="CLU_118255_0_0_1"/>
<dbReference type="GO" id="GO:0050482">
    <property type="term" value="P:arachidonate secretion"/>
    <property type="evidence" value="ECO:0007669"/>
    <property type="project" value="InterPro"/>
</dbReference>
<keyword evidence="15" id="KW-1185">Reference proteome</keyword>
<evidence type="ECO:0000256" key="2">
    <source>
        <dbReference type="ARBA" id="ARBA00004613"/>
    </source>
</evidence>
<protein>
    <recommendedName>
        <fullName evidence="4">Phospholipase A2</fullName>
        <ecNumber evidence="3">3.1.1.4</ecNumber>
    </recommendedName>
    <alternativeName>
        <fullName evidence="12">Phosphatidylcholine 2-acylhydrolase</fullName>
    </alternativeName>
</protein>
<keyword evidence="6" id="KW-0479">Metal-binding</keyword>
<dbReference type="STRING" id="7244.B4LMA7"/>
<keyword evidence="9" id="KW-0442">Lipid degradation</keyword>
<evidence type="ECO:0000259" key="13">
    <source>
        <dbReference type="Pfam" id="PF05826"/>
    </source>
</evidence>
<evidence type="ECO:0000256" key="3">
    <source>
        <dbReference type="ARBA" id="ARBA00013278"/>
    </source>
</evidence>
<sequence length="207" mass="23550">MPKQLVLSFTFEFKGNERVIMRAVHLLLFFSLIGAAFAFGDEAIFEDEDIYNQALPPVAHTGITAPGTKWCGPGNTAANYDDLGRERETDKCCRAHDHCEEIIESHSSLHGLPNNTDWFPILKCSCEQQFINCLQAVNSMTSNTLGRIYYTTRSRCFAQGYPTTGCKEYQLGTIRRRCIRYTVNKRAAKLWQFYDMPFYSIAATNKS</sequence>